<proteinExistence type="inferred from homology"/>
<comment type="similarity">
    <text evidence="2">Belongs to the RIX1/PELP1 family.</text>
</comment>
<feature type="domain" description="Pre-rRNA-processing protein RIX1 N-terminal" evidence="5">
    <location>
        <begin position="13"/>
        <end position="145"/>
    </location>
</feature>
<dbReference type="GO" id="GO:0005634">
    <property type="term" value="C:nucleus"/>
    <property type="evidence" value="ECO:0007669"/>
    <property type="project" value="UniProtKB-SubCell"/>
</dbReference>
<reference evidence="6" key="1">
    <citation type="submission" date="2023-07" db="EMBL/GenBank/DDBJ databases">
        <title>Chromosome-level genome assembly of Artemia franciscana.</title>
        <authorList>
            <person name="Jo E."/>
        </authorList>
    </citation>
    <scope>NUCLEOTIDE SEQUENCE</scope>
    <source>
        <tissue evidence="6">Whole body</tissue>
    </source>
</reference>
<gene>
    <name evidence="6" type="ORF">QYM36_006612</name>
</gene>
<keyword evidence="7" id="KW-1185">Reference proteome</keyword>
<dbReference type="InterPro" id="IPR011989">
    <property type="entry name" value="ARM-like"/>
</dbReference>
<dbReference type="Pfam" id="PF08167">
    <property type="entry name" value="RIX1"/>
    <property type="match status" value="1"/>
</dbReference>
<comment type="subcellular location">
    <subcellularLocation>
        <location evidence="1">Nucleus</location>
    </subcellularLocation>
</comment>
<protein>
    <recommendedName>
        <fullName evidence="5">Pre-rRNA-processing protein RIX1 N-terminal domain-containing protein</fullName>
    </recommendedName>
</protein>
<keyword evidence="3" id="KW-0539">Nucleus</keyword>
<dbReference type="PANTHER" id="PTHR34105">
    <property type="entry name" value="PROLINE-, GLUTAMIC ACID- AND LEUCINE-RICH PROTEIN 1"/>
    <property type="match status" value="1"/>
</dbReference>
<organism evidence="6 7">
    <name type="scientific">Artemia franciscana</name>
    <name type="common">Brine shrimp</name>
    <name type="synonym">Artemia sanfranciscana</name>
    <dbReference type="NCBI Taxonomy" id="6661"/>
    <lineage>
        <taxon>Eukaryota</taxon>
        <taxon>Metazoa</taxon>
        <taxon>Ecdysozoa</taxon>
        <taxon>Arthropoda</taxon>
        <taxon>Crustacea</taxon>
        <taxon>Branchiopoda</taxon>
        <taxon>Anostraca</taxon>
        <taxon>Artemiidae</taxon>
        <taxon>Artemia</taxon>
    </lineage>
</organism>
<dbReference type="AlphaFoldDB" id="A0AA88I454"/>
<name>A0AA88I454_ARTSF</name>
<sequence length="711" mass="78323">MPSMESILPASTVSEINRLLNSSGTRLDGLNTLELSLNYFSLDVLNDNASQWIVQLLRIMRAGDYGFQKAAKALGNLLEISASSSELSRDLSSAIPQVINVLGNPKQKEENLPASFDCLATVLKNFRGPVFPFKNAMEDLLLSYFDLVDLIAVSSLAKCYAQLPQIGGSGIKGLSHKQAWSEQSDKVILSLKSTLKSFLGETVSEEGLNLPKMTAVDPITDMHRMAVRYRNLCMVLSRMLSDPFPAPKCIPVASILSLSNEVFCLSPLALSKRIGGNTSEGKERQKLFPDLQVVMLQLLNNLIKSCRKQLLPHGRSICSFALQVLQWSHTPLELREVGRDRPHRKLRSAAYNTLAHWVNASNTGSRIEKFAIDLSKEIFSDIVTDRDVVALQKVEISAKKKRGSLSYDTVKPIDHHIDRLANAEVCNAALTLLGRILRSLSSIITLEFYQMAQKIILPIVIELEAGIEESPIPYSDSAVCRKSIYKVLEALVVCPHSSGYPPYSYAISAFSCGQNDPDLEVSSTCFDALKSCEAIIHPVTVPVGFAMKPPVNENITSESMVESSISKLWKTVEEDITRKSTVEPSKITDVNGRASASIYVQSHSEERVTSIVDEKMEDDDQDRMDSVSNISTSPEHNNFDSDVDIADTPLMKEVVDCQVSQNELPALVPVTLSIKESQAVHLEKEAKEADNESSVASDVEDMLTDFVDIGP</sequence>
<evidence type="ECO:0000313" key="6">
    <source>
        <dbReference type="EMBL" id="KAK2717871.1"/>
    </source>
</evidence>
<evidence type="ECO:0000259" key="5">
    <source>
        <dbReference type="Pfam" id="PF08167"/>
    </source>
</evidence>
<accession>A0AA88I454</accession>
<evidence type="ECO:0000256" key="3">
    <source>
        <dbReference type="ARBA" id="ARBA00023242"/>
    </source>
</evidence>
<evidence type="ECO:0000313" key="7">
    <source>
        <dbReference type="Proteomes" id="UP001187531"/>
    </source>
</evidence>
<dbReference type="InterPro" id="IPR016024">
    <property type="entry name" value="ARM-type_fold"/>
</dbReference>
<dbReference type="Gene3D" id="1.25.10.10">
    <property type="entry name" value="Leucine-rich Repeat Variant"/>
    <property type="match status" value="1"/>
</dbReference>
<feature type="compositionally biased region" description="Polar residues" evidence="4">
    <location>
        <begin position="626"/>
        <end position="636"/>
    </location>
</feature>
<evidence type="ECO:0000256" key="4">
    <source>
        <dbReference type="SAM" id="MobiDB-lite"/>
    </source>
</evidence>
<evidence type="ECO:0000256" key="2">
    <source>
        <dbReference type="ARBA" id="ARBA00010511"/>
    </source>
</evidence>
<dbReference type="InterPro" id="IPR012583">
    <property type="entry name" value="RIX1_N"/>
</dbReference>
<feature type="region of interest" description="Disordered" evidence="4">
    <location>
        <begin position="618"/>
        <end position="641"/>
    </location>
</feature>
<dbReference type="GO" id="GO:0006364">
    <property type="term" value="P:rRNA processing"/>
    <property type="evidence" value="ECO:0007669"/>
    <property type="project" value="TreeGrafter"/>
</dbReference>
<evidence type="ECO:0000256" key="1">
    <source>
        <dbReference type="ARBA" id="ARBA00004123"/>
    </source>
</evidence>
<dbReference type="SUPFAM" id="SSF48371">
    <property type="entry name" value="ARM repeat"/>
    <property type="match status" value="1"/>
</dbReference>
<dbReference type="PANTHER" id="PTHR34105:SF1">
    <property type="entry name" value="PROLINE-, GLUTAMIC ACID- AND LEUCINE-RICH PROTEIN 1"/>
    <property type="match status" value="1"/>
</dbReference>
<dbReference type="Proteomes" id="UP001187531">
    <property type="component" value="Unassembled WGS sequence"/>
</dbReference>
<dbReference type="EMBL" id="JAVRJZ010000010">
    <property type="protein sequence ID" value="KAK2717871.1"/>
    <property type="molecule type" value="Genomic_DNA"/>
</dbReference>
<comment type="caution">
    <text evidence="6">The sequence shown here is derived from an EMBL/GenBank/DDBJ whole genome shotgun (WGS) entry which is preliminary data.</text>
</comment>